<gene>
    <name evidence="1" type="ORF">NCTC11126_02180</name>
</gene>
<dbReference type="EMBL" id="UARS01000005">
    <property type="protein sequence ID" value="SPW42660.1"/>
    <property type="molecule type" value="Genomic_DNA"/>
</dbReference>
<accession>A0A2X1J6P1</accession>
<proteinExistence type="predicted"/>
<dbReference type="AlphaFoldDB" id="A0A2X1J6P1"/>
<evidence type="ECO:0000313" key="1">
    <source>
        <dbReference type="EMBL" id="SPW42660.1"/>
    </source>
</evidence>
<name>A0A2X1J6P1_ECOLX</name>
<sequence length="67" mass="7395">MRPPLRLATCKISVAPASGATAVPVERGVELFAGNRLIRHREGRLFRLADQRRVGMKTQALVDDIVI</sequence>
<dbReference type="Proteomes" id="UP000250561">
    <property type="component" value="Unassembled WGS sequence"/>
</dbReference>
<protein>
    <submittedName>
        <fullName evidence="1">Uncharacterized protein</fullName>
    </submittedName>
</protein>
<evidence type="ECO:0000313" key="2">
    <source>
        <dbReference type="Proteomes" id="UP000250561"/>
    </source>
</evidence>
<organism evidence="1 2">
    <name type="scientific">Escherichia coli</name>
    <dbReference type="NCBI Taxonomy" id="562"/>
    <lineage>
        <taxon>Bacteria</taxon>
        <taxon>Pseudomonadati</taxon>
        <taxon>Pseudomonadota</taxon>
        <taxon>Gammaproteobacteria</taxon>
        <taxon>Enterobacterales</taxon>
        <taxon>Enterobacteriaceae</taxon>
        <taxon>Escherichia</taxon>
    </lineage>
</organism>
<reference evidence="1 2" key="1">
    <citation type="submission" date="2018-06" db="EMBL/GenBank/DDBJ databases">
        <authorList>
            <consortium name="Pathogen Informatics"/>
            <person name="Doyle S."/>
        </authorList>
    </citation>
    <scope>NUCLEOTIDE SEQUENCE [LARGE SCALE GENOMIC DNA]</scope>
    <source>
        <strain evidence="1 2">NCTC11126</strain>
    </source>
</reference>